<evidence type="ECO:0000256" key="4">
    <source>
        <dbReference type="PROSITE-ProRule" id="PRU00175"/>
    </source>
</evidence>
<evidence type="ECO:0000256" key="3">
    <source>
        <dbReference type="ARBA" id="ARBA00022833"/>
    </source>
</evidence>
<proteinExistence type="predicted"/>
<evidence type="ECO:0000259" key="5">
    <source>
        <dbReference type="PROSITE" id="PS50089"/>
    </source>
</evidence>
<keyword evidence="3" id="KW-0862">Zinc</keyword>
<dbReference type="PANTHER" id="PTHR22894">
    <property type="entry name" value="RING-TYPE DOMAIN-CONTAINING PROTEIN"/>
    <property type="match status" value="1"/>
</dbReference>
<sequence length="183" mass="21026">MKRVEGALQEPVHECPICLGDANFPVFTNCGHLFCCSCIIRYWKQSESISVPCKCAYCRSTFYVLIPIQWPTPGSSDEIDEQLQKNNVDLEEYNKRFSSEKSVSRLESILFYGKKFMRLIWIDIVRLVVMPVCGNIYAWLSDTKEEDSNELLQSIDNLFLSMVFLAASIRVARIRLAGHRDGQ</sequence>
<dbReference type="GO" id="GO:0008270">
    <property type="term" value="F:zinc ion binding"/>
    <property type="evidence" value="ECO:0007669"/>
    <property type="project" value="UniProtKB-KW"/>
</dbReference>
<keyword evidence="2 4" id="KW-0863">Zinc-finger</keyword>
<dbReference type="InterPro" id="IPR017907">
    <property type="entry name" value="Znf_RING_CS"/>
</dbReference>
<dbReference type="OrthoDB" id="9049620at2759"/>
<dbReference type="InterPro" id="IPR038896">
    <property type="entry name" value="RNF170"/>
</dbReference>
<keyword evidence="1" id="KW-0479">Metal-binding</keyword>
<name>G0PA19_CAEBE</name>
<dbReference type="Proteomes" id="UP000008068">
    <property type="component" value="Unassembled WGS sequence"/>
</dbReference>
<dbReference type="InterPro" id="IPR013083">
    <property type="entry name" value="Znf_RING/FYVE/PHD"/>
</dbReference>
<dbReference type="PROSITE" id="PS00518">
    <property type="entry name" value="ZF_RING_1"/>
    <property type="match status" value="1"/>
</dbReference>
<dbReference type="SMART" id="SM00184">
    <property type="entry name" value="RING"/>
    <property type="match status" value="1"/>
</dbReference>
<dbReference type="Pfam" id="PF15227">
    <property type="entry name" value="zf-C3HC4_4"/>
    <property type="match status" value="1"/>
</dbReference>
<dbReference type="Gene3D" id="3.30.40.10">
    <property type="entry name" value="Zinc/RING finger domain, C3HC4 (zinc finger)"/>
    <property type="match status" value="1"/>
</dbReference>
<evidence type="ECO:0000313" key="7">
    <source>
        <dbReference type="Proteomes" id="UP000008068"/>
    </source>
</evidence>
<reference evidence="7" key="1">
    <citation type="submission" date="2011-07" db="EMBL/GenBank/DDBJ databases">
        <authorList>
            <consortium name="Caenorhabditis brenneri Sequencing and Analysis Consortium"/>
            <person name="Wilson R.K."/>
        </authorList>
    </citation>
    <scope>NUCLEOTIDE SEQUENCE [LARGE SCALE GENOMIC DNA]</scope>
    <source>
        <strain evidence="7">PB2801</strain>
    </source>
</reference>
<dbReference type="PANTHER" id="PTHR22894:SF5">
    <property type="entry name" value="RING-TYPE DOMAIN-CONTAINING PROTEIN"/>
    <property type="match status" value="1"/>
</dbReference>
<accession>G0PA19</accession>
<evidence type="ECO:0000256" key="1">
    <source>
        <dbReference type="ARBA" id="ARBA00022723"/>
    </source>
</evidence>
<dbReference type="InterPro" id="IPR001841">
    <property type="entry name" value="Znf_RING"/>
</dbReference>
<dbReference type="eggNOG" id="KOG2164">
    <property type="taxonomic scope" value="Eukaryota"/>
</dbReference>
<evidence type="ECO:0000256" key="2">
    <source>
        <dbReference type="ARBA" id="ARBA00022771"/>
    </source>
</evidence>
<dbReference type="PROSITE" id="PS50089">
    <property type="entry name" value="ZF_RING_2"/>
    <property type="match status" value="1"/>
</dbReference>
<dbReference type="EMBL" id="GL380164">
    <property type="protein sequence ID" value="EGT48829.1"/>
    <property type="molecule type" value="Genomic_DNA"/>
</dbReference>
<keyword evidence="7" id="KW-1185">Reference proteome</keyword>
<dbReference type="InParanoid" id="G0PA19"/>
<dbReference type="STRING" id="135651.G0PA19"/>
<dbReference type="AlphaFoldDB" id="G0PA19"/>
<dbReference type="SUPFAM" id="SSF57850">
    <property type="entry name" value="RING/U-box"/>
    <property type="match status" value="1"/>
</dbReference>
<evidence type="ECO:0000313" key="6">
    <source>
        <dbReference type="EMBL" id="EGT48829.1"/>
    </source>
</evidence>
<gene>
    <name evidence="6" type="ORF">CAEBREN_06318</name>
</gene>
<dbReference type="HOGENOM" id="CLU_072335_1_0_1"/>
<dbReference type="GO" id="GO:0061630">
    <property type="term" value="F:ubiquitin protein ligase activity"/>
    <property type="evidence" value="ECO:0007669"/>
    <property type="project" value="InterPro"/>
</dbReference>
<organism evidence="7">
    <name type="scientific">Caenorhabditis brenneri</name>
    <name type="common">Nematode worm</name>
    <dbReference type="NCBI Taxonomy" id="135651"/>
    <lineage>
        <taxon>Eukaryota</taxon>
        <taxon>Metazoa</taxon>
        <taxon>Ecdysozoa</taxon>
        <taxon>Nematoda</taxon>
        <taxon>Chromadorea</taxon>
        <taxon>Rhabditida</taxon>
        <taxon>Rhabditina</taxon>
        <taxon>Rhabditomorpha</taxon>
        <taxon>Rhabditoidea</taxon>
        <taxon>Rhabditidae</taxon>
        <taxon>Peloderinae</taxon>
        <taxon>Caenorhabditis</taxon>
    </lineage>
</organism>
<protein>
    <recommendedName>
        <fullName evidence="5">RING-type domain-containing protein</fullName>
    </recommendedName>
</protein>
<feature type="domain" description="RING-type" evidence="5">
    <location>
        <begin position="15"/>
        <end position="59"/>
    </location>
</feature>